<gene>
    <name evidence="1" type="ORF">D3227_04830</name>
</gene>
<dbReference type="AlphaFoldDB" id="A0A3A5L5K1"/>
<evidence type="ECO:0000313" key="2">
    <source>
        <dbReference type="Proteomes" id="UP000272706"/>
    </source>
</evidence>
<reference evidence="1 2" key="1">
    <citation type="submission" date="2018-09" db="EMBL/GenBank/DDBJ databases">
        <title>Mesorhizobium carmichaelinearum sp. nov. isolated from Carmichaelinea spp. root nodules in New Zealand.</title>
        <authorList>
            <person name="De Meyer S.E."/>
        </authorList>
    </citation>
    <scope>NUCLEOTIDE SEQUENCE [LARGE SCALE GENOMIC DNA]</scope>
    <source>
        <strain evidence="1 2">ICMP19557</strain>
    </source>
</reference>
<evidence type="ECO:0000313" key="1">
    <source>
        <dbReference type="EMBL" id="RJT42006.1"/>
    </source>
</evidence>
<protein>
    <submittedName>
        <fullName evidence="1">Uncharacterized protein</fullName>
    </submittedName>
</protein>
<sequence length="156" mass="15398">MAALYNEQRVVGVVPVDGSGNPASNLGANDANGAVVQSGLSSTFWNYAAATGGIVNTAVAVTIKAAAGAGIRNYLKTLTVAHDALGAATELAIRDGAAGTVLWRGKLQTGAVDAAAASVIQFDPPLKGTANTLLEAVTLTAVTGGVFINATGFAGN</sequence>
<dbReference type="OrthoDB" id="7232339at2"/>
<proteinExistence type="predicted"/>
<comment type="caution">
    <text evidence="1">The sequence shown here is derived from an EMBL/GenBank/DDBJ whole genome shotgun (WGS) entry which is preliminary data.</text>
</comment>
<keyword evidence="2" id="KW-1185">Reference proteome</keyword>
<dbReference type="EMBL" id="QZWZ01000002">
    <property type="protein sequence ID" value="RJT42006.1"/>
    <property type="molecule type" value="Genomic_DNA"/>
</dbReference>
<accession>A0A3A5L5K1</accession>
<dbReference type="RefSeq" id="WP_120012962.1">
    <property type="nucleotide sequence ID" value="NZ_QZWZ01000002.1"/>
</dbReference>
<dbReference type="Proteomes" id="UP000272706">
    <property type="component" value="Unassembled WGS sequence"/>
</dbReference>
<organism evidence="1 2">
    <name type="scientific">Mesorhizobium waimense</name>
    <dbReference type="NCBI Taxonomy" id="1300307"/>
    <lineage>
        <taxon>Bacteria</taxon>
        <taxon>Pseudomonadati</taxon>
        <taxon>Pseudomonadota</taxon>
        <taxon>Alphaproteobacteria</taxon>
        <taxon>Hyphomicrobiales</taxon>
        <taxon>Phyllobacteriaceae</taxon>
        <taxon>Mesorhizobium</taxon>
    </lineage>
</organism>
<name>A0A3A5L5K1_9HYPH</name>